<evidence type="ECO:0000313" key="1">
    <source>
        <dbReference type="EMBL" id="KKM76075.1"/>
    </source>
</evidence>
<accession>A0A0F9MHA0</accession>
<reference evidence="1" key="1">
    <citation type="journal article" date="2015" name="Nature">
        <title>Complex archaea that bridge the gap between prokaryotes and eukaryotes.</title>
        <authorList>
            <person name="Spang A."/>
            <person name="Saw J.H."/>
            <person name="Jorgensen S.L."/>
            <person name="Zaremba-Niedzwiedzka K."/>
            <person name="Martijn J."/>
            <person name="Lind A.E."/>
            <person name="van Eijk R."/>
            <person name="Schleper C."/>
            <person name="Guy L."/>
            <person name="Ettema T.J."/>
        </authorList>
    </citation>
    <scope>NUCLEOTIDE SEQUENCE</scope>
</reference>
<name>A0A0F9MHA0_9ZZZZ</name>
<dbReference type="EMBL" id="LAZR01008869">
    <property type="protein sequence ID" value="KKM76075.1"/>
    <property type="molecule type" value="Genomic_DNA"/>
</dbReference>
<proteinExistence type="predicted"/>
<gene>
    <name evidence="1" type="ORF">LCGC14_1383900</name>
</gene>
<protein>
    <submittedName>
        <fullName evidence="1">Uncharacterized protein</fullName>
    </submittedName>
</protein>
<dbReference type="AlphaFoldDB" id="A0A0F9MHA0"/>
<comment type="caution">
    <text evidence="1">The sequence shown here is derived from an EMBL/GenBank/DDBJ whole genome shotgun (WGS) entry which is preliminary data.</text>
</comment>
<organism evidence="1">
    <name type="scientific">marine sediment metagenome</name>
    <dbReference type="NCBI Taxonomy" id="412755"/>
    <lineage>
        <taxon>unclassified sequences</taxon>
        <taxon>metagenomes</taxon>
        <taxon>ecological metagenomes</taxon>
    </lineage>
</organism>
<sequence length="68" mass="7785">MNIVWNIQTVLQASGESNRVNIAPQDRWEGVNLSEPILSSFKGVHTTDITKNNKIFPNVPIDWYMIEN</sequence>